<dbReference type="Pfam" id="PF00150">
    <property type="entry name" value="Cellulase"/>
    <property type="match status" value="1"/>
</dbReference>
<evidence type="ECO:0000259" key="6">
    <source>
        <dbReference type="Pfam" id="PF00150"/>
    </source>
</evidence>
<evidence type="ECO:0000313" key="8">
    <source>
        <dbReference type="Proteomes" id="UP000217199"/>
    </source>
</evidence>
<comment type="caution">
    <text evidence="7">The sequence shown here is derived from an EMBL/GenBank/DDBJ whole genome shotgun (WGS) entry which is preliminary data.</text>
</comment>
<evidence type="ECO:0000256" key="1">
    <source>
        <dbReference type="ARBA" id="ARBA00005641"/>
    </source>
</evidence>
<sequence length="424" mass="46948">MWSSALHLAVLGLFASSAPRAKADSPISPTFAYGSDKVRGVNIGGWLVLEPWITPSLFDNTGNDAIVDEWTFTQYQSNSVASAALKNHWDTFYTEADFASIAAAGLNHVRIPIGYWAFEVGSGEPYIQGQLPYLKKAITWASNYGLKVIVDLHGAPGSQNGYDNSGHRISTPTWFSNSTNVDRTNAIMKTIAGLFVSEVDNAPIIAPLNEPAGYYGDDALAVIRQYWRDSYGNIRWQDGTSESDTVVLIHDAFQEASYWGNFMTAPDFQGVAIDTHIYQVFEDEYVAMSEDQHISLACQQSSVLSQYQLGVIVGEWCPAMTDCAKYLNGRGVGARYDGTKDGSSYVGDCSQMTGSGASFSDSYKVFLRKFWEAQMSSYETGYGWIQWTWKTEDGTGEEWSYEAGLKYGWIPSNPTERQYPNICN</sequence>
<organism evidence="7 8">
    <name type="scientific">Pyrrhoderma noxium</name>
    <dbReference type="NCBI Taxonomy" id="2282107"/>
    <lineage>
        <taxon>Eukaryota</taxon>
        <taxon>Fungi</taxon>
        <taxon>Dikarya</taxon>
        <taxon>Basidiomycota</taxon>
        <taxon>Agaricomycotina</taxon>
        <taxon>Agaricomycetes</taxon>
        <taxon>Hymenochaetales</taxon>
        <taxon>Hymenochaetaceae</taxon>
        <taxon>Pyrrhoderma</taxon>
    </lineage>
</organism>
<dbReference type="STRING" id="2282107.A0A286USX2"/>
<dbReference type="GO" id="GO:0008422">
    <property type="term" value="F:beta-glucosidase activity"/>
    <property type="evidence" value="ECO:0007669"/>
    <property type="project" value="TreeGrafter"/>
</dbReference>
<dbReference type="Gene3D" id="3.20.20.80">
    <property type="entry name" value="Glycosidases"/>
    <property type="match status" value="1"/>
</dbReference>
<protein>
    <submittedName>
        <fullName evidence="7">Glycoside hydrolase family 5</fullName>
    </submittedName>
</protein>
<evidence type="ECO:0000256" key="2">
    <source>
        <dbReference type="ARBA" id="ARBA00022801"/>
    </source>
</evidence>
<evidence type="ECO:0000313" key="7">
    <source>
        <dbReference type="EMBL" id="PAV22703.1"/>
    </source>
</evidence>
<accession>A0A286USX2</accession>
<comment type="similarity">
    <text evidence="1 4">Belongs to the glycosyl hydrolase 5 (cellulase A) family.</text>
</comment>
<dbReference type="InParanoid" id="A0A286USX2"/>
<dbReference type="AlphaFoldDB" id="A0A286USX2"/>
<reference evidence="7 8" key="1">
    <citation type="journal article" date="2017" name="Mol. Ecol.">
        <title>Comparative and population genomic landscape of Phellinus noxius: A hypervariable fungus causing root rot in trees.</title>
        <authorList>
            <person name="Chung C.L."/>
            <person name="Lee T.J."/>
            <person name="Akiba M."/>
            <person name="Lee H.H."/>
            <person name="Kuo T.H."/>
            <person name="Liu D."/>
            <person name="Ke H.M."/>
            <person name="Yokoi T."/>
            <person name="Roa M.B."/>
            <person name="Lu M.J."/>
            <person name="Chang Y.Y."/>
            <person name="Ann P.J."/>
            <person name="Tsai J.N."/>
            <person name="Chen C.Y."/>
            <person name="Tzean S.S."/>
            <person name="Ota Y."/>
            <person name="Hattori T."/>
            <person name="Sahashi N."/>
            <person name="Liou R.F."/>
            <person name="Kikuchi T."/>
            <person name="Tsai I.J."/>
        </authorList>
    </citation>
    <scope>NUCLEOTIDE SEQUENCE [LARGE SCALE GENOMIC DNA]</scope>
    <source>
        <strain evidence="7 8">FFPRI411160</strain>
    </source>
</reference>
<dbReference type="Proteomes" id="UP000217199">
    <property type="component" value="Unassembled WGS sequence"/>
</dbReference>
<name>A0A286USX2_9AGAM</name>
<dbReference type="GO" id="GO:0005576">
    <property type="term" value="C:extracellular region"/>
    <property type="evidence" value="ECO:0007669"/>
    <property type="project" value="TreeGrafter"/>
</dbReference>
<feature type="chain" id="PRO_5013796713" evidence="5">
    <location>
        <begin position="24"/>
        <end position="424"/>
    </location>
</feature>
<dbReference type="EMBL" id="NBII01000002">
    <property type="protein sequence ID" value="PAV22703.1"/>
    <property type="molecule type" value="Genomic_DNA"/>
</dbReference>
<dbReference type="InterPro" id="IPR050386">
    <property type="entry name" value="Glycosyl_hydrolase_5"/>
</dbReference>
<dbReference type="InterPro" id="IPR001547">
    <property type="entry name" value="Glyco_hydro_5"/>
</dbReference>
<keyword evidence="3 4" id="KW-0326">Glycosidase</keyword>
<feature type="domain" description="Glycoside hydrolase family 5" evidence="6">
    <location>
        <begin position="78"/>
        <end position="285"/>
    </location>
</feature>
<feature type="signal peptide" evidence="5">
    <location>
        <begin position="1"/>
        <end position="23"/>
    </location>
</feature>
<keyword evidence="5" id="KW-0732">Signal</keyword>
<evidence type="ECO:0000256" key="4">
    <source>
        <dbReference type="RuleBase" id="RU361153"/>
    </source>
</evidence>
<evidence type="ECO:0000256" key="3">
    <source>
        <dbReference type="ARBA" id="ARBA00023295"/>
    </source>
</evidence>
<keyword evidence="2 4" id="KW-0378">Hydrolase</keyword>
<proteinExistence type="inferred from homology"/>
<keyword evidence="8" id="KW-1185">Reference proteome</keyword>
<gene>
    <name evidence="7" type="ORF">PNOK_0266000</name>
</gene>
<dbReference type="PANTHER" id="PTHR31297:SF42">
    <property type="entry name" value="GLYCOSIDE HYDROLASE FAMILY 5 DOMAIN-CONTAINING PROTEIN"/>
    <property type="match status" value="1"/>
</dbReference>
<dbReference type="InterPro" id="IPR017853">
    <property type="entry name" value="GH"/>
</dbReference>
<dbReference type="PANTHER" id="PTHR31297">
    <property type="entry name" value="GLUCAN ENDO-1,6-BETA-GLUCOSIDASE B"/>
    <property type="match status" value="1"/>
</dbReference>
<dbReference type="SUPFAM" id="SSF51445">
    <property type="entry name" value="(Trans)glycosidases"/>
    <property type="match status" value="1"/>
</dbReference>
<dbReference type="OrthoDB" id="62120at2759"/>
<dbReference type="GO" id="GO:0009251">
    <property type="term" value="P:glucan catabolic process"/>
    <property type="evidence" value="ECO:0007669"/>
    <property type="project" value="TreeGrafter"/>
</dbReference>
<dbReference type="GO" id="GO:0009986">
    <property type="term" value="C:cell surface"/>
    <property type="evidence" value="ECO:0007669"/>
    <property type="project" value="TreeGrafter"/>
</dbReference>
<dbReference type="FunCoup" id="A0A286USX2">
    <property type="interactions" value="26"/>
</dbReference>
<evidence type="ECO:0000256" key="5">
    <source>
        <dbReference type="SAM" id="SignalP"/>
    </source>
</evidence>